<evidence type="ECO:0000256" key="4">
    <source>
        <dbReference type="SAM" id="MobiDB-lite"/>
    </source>
</evidence>
<keyword evidence="3" id="KW-0418">Kinase</keyword>
<dbReference type="GeneID" id="19947537"/>
<dbReference type="RefSeq" id="XP_008610836.1">
    <property type="nucleotide sequence ID" value="XM_008612614.1"/>
</dbReference>
<evidence type="ECO:0000256" key="3">
    <source>
        <dbReference type="ARBA" id="ARBA00022777"/>
    </source>
</evidence>
<gene>
    <name evidence="6" type="ORF">SDRG_06810</name>
</gene>
<dbReference type="InParanoid" id="T0QCC2"/>
<dbReference type="Gene3D" id="3.30.200.20">
    <property type="entry name" value="Phosphorylase Kinase, domain 1"/>
    <property type="match status" value="1"/>
</dbReference>
<evidence type="ECO:0000313" key="6">
    <source>
        <dbReference type="EMBL" id="EQC35519.1"/>
    </source>
</evidence>
<feature type="region of interest" description="Disordered" evidence="4">
    <location>
        <begin position="659"/>
        <end position="687"/>
    </location>
</feature>
<dbReference type="EMBL" id="JH767150">
    <property type="protein sequence ID" value="EQC35519.1"/>
    <property type="molecule type" value="Genomic_DNA"/>
</dbReference>
<evidence type="ECO:0000256" key="1">
    <source>
        <dbReference type="ARBA" id="ARBA00022527"/>
    </source>
</evidence>
<dbReference type="Gene3D" id="3.40.50.410">
    <property type="entry name" value="von Willebrand factor, type A domain"/>
    <property type="match status" value="1"/>
</dbReference>
<proteinExistence type="predicted"/>
<dbReference type="InterPro" id="IPR004166">
    <property type="entry name" value="a-kinase_dom"/>
</dbReference>
<dbReference type="Gene3D" id="3.20.200.10">
    <property type="entry name" value="MHCK/EF2 kinase"/>
    <property type="match status" value="1"/>
</dbReference>
<dbReference type="GO" id="GO:0004674">
    <property type="term" value="F:protein serine/threonine kinase activity"/>
    <property type="evidence" value="ECO:0007669"/>
    <property type="project" value="UniProtKB-KW"/>
</dbReference>
<dbReference type="CDD" id="cd00198">
    <property type="entry name" value="vWFA"/>
    <property type="match status" value="1"/>
</dbReference>
<feature type="compositionally biased region" description="Low complexity" evidence="4">
    <location>
        <begin position="16"/>
        <end position="27"/>
    </location>
</feature>
<dbReference type="eggNOG" id="ENOG502QVA3">
    <property type="taxonomic scope" value="Eukaryota"/>
</dbReference>
<dbReference type="Pfam" id="PF02816">
    <property type="entry name" value="Alpha_kinase"/>
    <property type="match status" value="1"/>
</dbReference>
<reference evidence="6 7" key="1">
    <citation type="submission" date="2012-04" db="EMBL/GenBank/DDBJ databases">
        <title>The Genome Sequence of Saprolegnia declina VS20.</title>
        <authorList>
            <consortium name="The Broad Institute Genome Sequencing Platform"/>
            <person name="Russ C."/>
            <person name="Nusbaum C."/>
            <person name="Tyler B."/>
            <person name="van West P."/>
            <person name="Dieguez-Uribeondo J."/>
            <person name="de Bruijn I."/>
            <person name="Tripathy S."/>
            <person name="Jiang R."/>
            <person name="Young S.K."/>
            <person name="Zeng Q."/>
            <person name="Gargeya S."/>
            <person name="Fitzgerald M."/>
            <person name="Haas B."/>
            <person name="Abouelleil A."/>
            <person name="Alvarado L."/>
            <person name="Arachchi H.M."/>
            <person name="Berlin A."/>
            <person name="Chapman S.B."/>
            <person name="Goldberg J."/>
            <person name="Griggs A."/>
            <person name="Gujja S."/>
            <person name="Hansen M."/>
            <person name="Howarth C."/>
            <person name="Imamovic A."/>
            <person name="Larimer J."/>
            <person name="McCowen C."/>
            <person name="Montmayeur A."/>
            <person name="Murphy C."/>
            <person name="Neiman D."/>
            <person name="Pearson M."/>
            <person name="Priest M."/>
            <person name="Roberts A."/>
            <person name="Saif S."/>
            <person name="Shea T."/>
            <person name="Sisk P."/>
            <person name="Sykes S."/>
            <person name="Wortman J."/>
            <person name="Nusbaum C."/>
            <person name="Birren B."/>
        </authorList>
    </citation>
    <scope>NUCLEOTIDE SEQUENCE [LARGE SCALE GENOMIC DNA]</scope>
    <source>
        <strain evidence="6 7">VS20</strain>
    </source>
</reference>
<accession>T0QCC2</accession>
<evidence type="ECO:0000259" key="5">
    <source>
        <dbReference type="PROSITE" id="PS51158"/>
    </source>
</evidence>
<organism evidence="6 7">
    <name type="scientific">Saprolegnia diclina (strain VS20)</name>
    <dbReference type="NCBI Taxonomy" id="1156394"/>
    <lineage>
        <taxon>Eukaryota</taxon>
        <taxon>Sar</taxon>
        <taxon>Stramenopiles</taxon>
        <taxon>Oomycota</taxon>
        <taxon>Saprolegniomycetes</taxon>
        <taxon>Saprolegniales</taxon>
        <taxon>Saprolegniaceae</taxon>
        <taxon>Saprolegnia</taxon>
    </lineage>
</organism>
<evidence type="ECO:0000256" key="2">
    <source>
        <dbReference type="ARBA" id="ARBA00022679"/>
    </source>
</evidence>
<keyword evidence="1" id="KW-0723">Serine/threonine-protein kinase</keyword>
<dbReference type="InterPro" id="IPR036465">
    <property type="entry name" value="vWFA_dom_sf"/>
</dbReference>
<keyword evidence="2" id="KW-0808">Transferase</keyword>
<dbReference type="VEuPathDB" id="FungiDB:SDRG_06810"/>
<feature type="region of interest" description="Disordered" evidence="4">
    <location>
        <begin position="1"/>
        <end position="39"/>
    </location>
</feature>
<protein>
    <recommendedName>
        <fullName evidence="5">Alpha-type protein kinase domain-containing protein</fullName>
    </recommendedName>
</protein>
<dbReference type="AlphaFoldDB" id="T0QCC2"/>
<evidence type="ECO:0000313" key="7">
    <source>
        <dbReference type="Proteomes" id="UP000030762"/>
    </source>
</evidence>
<keyword evidence="7" id="KW-1185">Reference proteome</keyword>
<dbReference type="Proteomes" id="UP000030762">
    <property type="component" value="Unassembled WGS sequence"/>
</dbReference>
<dbReference type="PANTHER" id="PTHR47763">
    <property type="entry name" value="ALPHA-PROTEIN KINASE VWKA"/>
    <property type="match status" value="1"/>
</dbReference>
<dbReference type="InterPro" id="IPR052969">
    <property type="entry name" value="Thr-specific_kinase-like"/>
</dbReference>
<dbReference type="PANTHER" id="PTHR47763:SF4">
    <property type="entry name" value="ALPHA-PROTEIN KINASE VWKA"/>
    <property type="match status" value="1"/>
</dbReference>
<name>T0QCC2_SAPDV</name>
<dbReference type="PROSITE" id="PS51158">
    <property type="entry name" value="ALPHA_KINASE"/>
    <property type="match status" value="1"/>
</dbReference>
<dbReference type="OMA" id="NPFNEIA"/>
<dbReference type="SUPFAM" id="SSF56112">
    <property type="entry name" value="Protein kinase-like (PK-like)"/>
    <property type="match status" value="1"/>
</dbReference>
<feature type="compositionally biased region" description="Gly residues" evidence="4">
    <location>
        <begin position="661"/>
        <end position="670"/>
    </location>
</feature>
<dbReference type="STRING" id="1156394.T0QCC2"/>
<dbReference type="CDD" id="cd04515">
    <property type="entry name" value="Alpha_kinase"/>
    <property type="match status" value="1"/>
</dbReference>
<dbReference type="InterPro" id="IPR011009">
    <property type="entry name" value="Kinase-like_dom_sf"/>
</dbReference>
<dbReference type="SUPFAM" id="SSF53300">
    <property type="entry name" value="vWA-like"/>
    <property type="match status" value="1"/>
</dbReference>
<dbReference type="OrthoDB" id="78851at2759"/>
<sequence>MSTPSGNNHRREADGASASAVVANVSKSAKKKRRGAAKTDERLEAFHSLHANMQANLATVRSNLQRSYSRANRLDLVLVMDCTNSMALWIDVAKREMATILATIQVDHPQATVRVGFVAYRDFCDGSLRLEIQQLTTELARVEAFIASLEATGGGDGPEDIPGGLDAALRLDWQADAKCLVLVADAPCHGELYNDLGDDHRYAAEILESPCIQGQMRELATRGIDFAFIDIVPKWTATMLAMLEQAYESVLPAHGNPGLFSVVPLDNMGDEIKFAPVVSHHSSAVLLASQCVSVFSPALAPSTPMPSAPLPLPLAPPRPPTPEWSPPMTILPLDWNGIGMLDAVSAERHTLCLGPGSMDWSAPDLRHATHATTLRLCKVPFARGGMRTAHGLVDATVASPLVAKFYFGRAKATGYDVRRDVETQTIAKALASAFTMATSPGADFLYACWYTVDGLPAFTAEPFMDGDYRKFNNNSGWTQKAATTAQAFSHFTWQHTLGQALVVDLQGVDGLWTDPQIHALDKTLFGRGNLGEEGMTRFFATHECNALCTALGLPPFDGPDPMAAPLPLAPSEDEMRCSCWLCGATYTRTHAAVVAELKANDGCDVHCDACTALITATTSTVACSTCNRPVTFAAYRCEMEGEAPPTLCMGCTPPTLPTTNGGAGGRVGDAGGRRAPLGHGAPWFPLH</sequence>
<dbReference type="SMART" id="SM00811">
    <property type="entry name" value="Alpha_kinase"/>
    <property type="match status" value="1"/>
</dbReference>
<feature type="domain" description="Alpha-type protein kinase" evidence="5">
    <location>
        <begin position="352"/>
        <end position="556"/>
    </location>
</feature>
<dbReference type="GO" id="GO:0005524">
    <property type="term" value="F:ATP binding"/>
    <property type="evidence" value="ECO:0007669"/>
    <property type="project" value="InterPro"/>
</dbReference>